<organism evidence="1 2">
    <name type="scientific">Weissella jogaejeotgali</name>
    <dbReference type="NCBI Taxonomy" id="1631871"/>
    <lineage>
        <taxon>Bacteria</taxon>
        <taxon>Bacillati</taxon>
        <taxon>Bacillota</taxon>
        <taxon>Bacilli</taxon>
        <taxon>Lactobacillales</taxon>
        <taxon>Lactobacillaceae</taxon>
        <taxon>Weissella</taxon>
    </lineage>
</organism>
<dbReference type="AlphaFoldDB" id="A0A1L6RB20"/>
<evidence type="ECO:0000313" key="1">
    <source>
        <dbReference type="EMBL" id="APS41751.1"/>
    </source>
</evidence>
<proteinExistence type="predicted"/>
<evidence type="ECO:0000313" key="2">
    <source>
        <dbReference type="Proteomes" id="UP000185473"/>
    </source>
</evidence>
<accession>A0A1L6RB20</accession>
<dbReference type="EMBL" id="CP014332">
    <property type="protein sequence ID" value="APS41751.1"/>
    <property type="molecule type" value="Genomic_DNA"/>
</dbReference>
<name>A0A1L6RB20_9LACO</name>
<reference evidence="1 2" key="1">
    <citation type="submission" date="2016-02" db="EMBL/GenBank/DDBJ databases">
        <title>Complete Genome Sequence of Weissella jogaejeotgali FOL01.</title>
        <authorList>
            <person name="Lee J.-H."/>
            <person name="Ku H.-J."/>
        </authorList>
    </citation>
    <scope>NUCLEOTIDE SEQUENCE [LARGE SCALE GENOMIC DNA]</scope>
    <source>
        <strain evidence="1 2">FOL01</strain>
    </source>
</reference>
<gene>
    <name evidence="1" type="ORF">FOL01_0892</name>
</gene>
<protein>
    <submittedName>
        <fullName evidence="1">Uncharacterized protein</fullName>
    </submittedName>
</protein>
<dbReference type="RefSeq" id="WP_075269579.1">
    <property type="nucleotide sequence ID" value="NZ_CP014332.1"/>
</dbReference>
<dbReference type="KEGG" id="wjo:FOL01_0892"/>
<keyword evidence="2" id="KW-1185">Reference proteome</keyword>
<sequence>MWEQMELPLFVDEPETNIYFARCLQSDGLVGVGHFVSVLDKDEILVGQVMVAKDGQLFVIEDAAVDEQISYKDCLVKVIKTSQNLEQFLVEKLQGGCDDLEHLFNK</sequence>
<dbReference type="Proteomes" id="UP000185473">
    <property type="component" value="Chromosome"/>
</dbReference>
<dbReference type="STRING" id="1631871.FOL01_0892"/>